<evidence type="ECO:0000256" key="9">
    <source>
        <dbReference type="HAMAP-Rule" id="MF_00096"/>
    </source>
</evidence>
<feature type="domain" description="DNA mismatch repair proteins mutS family" evidence="11">
    <location>
        <begin position="679"/>
        <end position="695"/>
    </location>
</feature>
<comment type="function">
    <text evidence="8 9">This protein is involved in the repair of mismatches in DNA. It is possible that it carries out the mismatch recognition step. This protein has a weak ATPase activity.</text>
</comment>
<dbReference type="InterPro" id="IPR045076">
    <property type="entry name" value="MutS"/>
</dbReference>
<evidence type="ECO:0000256" key="4">
    <source>
        <dbReference type="ARBA" id="ARBA00022763"/>
    </source>
</evidence>
<evidence type="ECO:0000256" key="8">
    <source>
        <dbReference type="ARBA" id="ARBA00024647"/>
    </source>
</evidence>
<evidence type="ECO:0000256" key="5">
    <source>
        <dbReference type="ARBA" id="ARBA00022840"/>
    </source>
</evidence>
<evidence type="ECO:0000256" key="1">
    <source>
        <dbReference type="ARBA" id="ARBA00006271"/>
    </source>
</evidence>
<keyword evidence="5 9" id="KW-0067">ATP-binding</keyword>
<dbReference type="InterPro" id="IPR005748">
    <property type="entry name" value="DNA_mismatch_repair_MutS"/>
</dbReference>
<gene>
    <name evidence="9" type="primary">mutS</name>
    <name evidence="12" type="ORF">FC86_GL000306</name>
</gene>
<dbReference type="Pfam" id="PF00488">
    <property type="entry name" value="MutS_V"/>
    <property type="match status" value="1"/>
</dbReference>
<evidence type="ECO:0000313" key="12">
    <source>
        <dbReference type="EMBL" id="KRN04209.1"/>
    </source>
</evidence>
<dbReference type="PATRIC" id="fig|1423744.4.peg.313"/>
<comment type="caution">
    <text evidence="12">The sequence shown here is derived from an EMBL/GenBank/DDBJ whole genome shotgun (WGS) entry which is preliminary data.</text>
</comment>
<protein>
    <recommendedName>
        <fullName evidence="2 9">DNA mismatch repair protein MutS</fullName>
    </recommendedName>
</protein>
<evidence type="ECO:0000256" key="7">
    <source>
        <dbReference type="ARBA" id="ARBA00023204"/>
    </source>
</evidence>
<evidence type="ECO:0000256" key="2">
    <source>
        <dbReference type="ARBA" id="ARBA00021982"/>
    </source>
</evidence>
<dbReference type="InterPro" id="IPR036187">
    <property type="entry name" value="DNA_mismatch_repair_MutS_sf"/>
</dbReference>
<sequence>MAKSQTPMMKQYYEIKEKYADAFLFYRVGDFYELFEEDAVLGAKLLELTLTYRNKNTENKIPMAGMPHHAIRNYIDSLVDKGYKVAICDQVEDPKDAQGMVKREVVQLITPGTMMDEKPEQATQNNYLTSVIFGKEEYGLSYSDLATGEVQTTHFNSFEEVFNELLSLQTKEVIWLGELNQNQQSVLKKANILVSSPVTEAQGESEQEFVVQRITNQSELTATRQLIQYIVATQKRQLAHLQIAKSYEAKSYLQMSHVVKQNLEIIQSSKTHKKMGSLYWLMDKTKTAMGSRLLKQWLERPLVLEKDVLYRQNMVQALLDDFFTREEISDALKNVYDLERLTGRVAFGNINGRQMRQLGQSLSQVPKIIQLLDSSDDEILQNYADDIVDLSDLGQKIMTAIVDDPPIAITEGSLIKEGYDKQLDDYYHAMHNGTKWLADLERKEKEATGIPSLKIGYNKVFGYYLEVTNTHKDKVPERYERKQTLSNAERYLTPELKEMQTLILQAQTNSVDYQYQLFVTLRDEVKNHIELLQQLSHSISALDVLTSFSILAEDKRLVRPELTNNQVIDVQDGRHPVVEAVLENDQYIPNNIEMGEDINIFLITGPNMSGKSTYMRQLALIAIMNQVGSFVPASSAKLPIFDKVFTRIGAADDLISGQSTFMVEMNEANQALKNATAKSLILFDEIGRGTATYDGMSLAGAIIKYLHQKVGAKTLFATHYHELTSLEQQLPHLKNVHVGASEKDGKLIFLHKIIAGPADQSYGIHVAKLAGLPEEVINQANEMLLEFENQDDHQNIQINDNQLDLFTPEAVVDKTQTDVLTNVDSDIIDEIKSISLMNKTPFELMNLINDWQQRLIKD</sequence>
<dbReference type="SMART" id="SM00534">
    <property type="entry name" value="MUTSac"/>
    <property type="match status" value="1"/>
</dbReference>
<dbReference type="InterPro" id="IPR000432">
    <property type="entry name" value="DNA_mismatch_repair_MutS_C"/>
</dbReference>
<dbReference type="InterPro" id="IPR017261">
    <property type="entry name" value="DNA_mismatch_repair_MutS/MSH"/>
</dbReference>
<dbReference type="OrthoDB" id="9802448at2"/>
<dbReference type="Pfam" id="PF01624">
    <property type="entry name" value="MutS_I"/>
    <property type="match status" value="1"/>
</dbReference>
<dbReference type="Gene3D" id="3.40.1170.10">
    <property type="entry name" value="DNA repair protein MutS, domain I"/>
    <property type="match status" value="1"/>
</dbReference>
<dbReference type="FunFam" id="3.40.50.300:FF:000896">
    <property type="entry name" value="DNA mismatch repair protein MutS"/>
    <property type="match status" value="1"/>
</dbReference>
<dbReference type="GO" id="GO:0030983">
    <property type="term" value="F:mismatched DNA binding"/>
    <property type="evidence" value="ECO:0007669"/>
    <property type="project" value="InterPro"/>
</dbReference>
<dbReference type="Pfam" id="PF05190">
    <property type="entry name" value="MutS_IV"/>
    <property type="match status" value="1"/>
</dbReference>
<keyword evidence="6 9" id="KW-0238">DNA-binding</keyword>
<comment type="similarity">
    <text evidence="1 9 10">Belongs to the DNA mismatch repair MutS family.</text>
</comment>
<dbReference type="InterPro" id="IPR036678">
    <property type="entry name" value="MutS_con_dom_sf"/>
</dbReference>
<reference evidence="12 13" key="1">
    <citation type="journal article" date="2015" name="Genome Announc.">
        <title>Expanding the biotechnology potential of lactobacilli through comparative genomics of 213 strains and associated genera.</title>
        <authorList>
            <person name="Sun Z."/>
            <person name="Harris H.M."/>
            <person name="McCann A."/>
            <person name="Guo C."/>
            <person name="Argimon S."/>
            <person name="Zhang W."/>
            <person name="Yang X."/>
            <person name="Jeffery I.B."/>
            <person name="Cooney J.C."/>
            <person name="Kagawa T.F."/>
            <person name="Liu W."/>
            <person name="Song Y."/>
            <person name="Salvetti E."/>
            <person name="Wrobel A."/>
            <person name="Rasinkangas P."/>
            <person name="Parkhill J."/>
            <person name="Rea M.C."/>
            <person name="O'Sullivan O."/>
            <person name="Ritari J."/>
            <person name="Douillard F.P."/>
            <person name="Paul Ross R."/>
            <person name="Yang R."/>
            <person name="Briner A.E."/>
            <person name="Felis G.E."/>
            <person name="de Vos W.M."/>
            <person name="Barrangou R."/>
            <person name="Klaenhammer T.R."/>
            <person name="Caufield P.W."/>
            <person name="Cui Y."/>
            <person name="Zhang H."/>
            <person name="O'Toole P.W."/>
        </authorList>
    </citation>
    <scope>NUCLEOTIDE SEQUENCE [LARGE SCALE GENOMIC DNA]</scope>
    <source>
        <strain evidence="12 13">DSM 23037</strain>
    </source>
</reference>
<name>A0A0R2DJD0_9LACO</name>
<dbReference type="InterPro" id="IPR007860">
    <property type="entry name" value="DNA_mmatch_repair_MutS_con_dom"/>
</dbReference>
<dbReference type="GO" id="GO:0005524">
    <property type="term" value="F:ATP binding"/>
    <property type="evidence" value="ECO:0007669"/>
    <property type="project" value="UniProtKB-UniRule"/>
</dbReference>
<dbReference type="SUPFAM" id="SSF48334">
    <property type="entry name" value="DNA repair protein MutS, domain III"/>
    <property type="match status" value="1"/>
</dbReference>
<dbReference type="NCBIfam" id="NF003810">
    <property type="entry name" value="PRK05399.1"/>
    <property type="match status" value="1"/>
</dbReference>
<dbReference type="SUPFAM" id="SSF55271">
    <property type="entry name" value="DNA repair protein MutS, domain I"/>
    <property type="match status" value="1"/>
</dbReference>
<dbReference type="Pfam" id="PF05192">
    <property type="entry name" value="MutS_III"/>
    <property type="match status" value="1"/>
</dbReference>
<dbReference type="InterPro" id="IPR016151">
    <property type="entry name" value="DNA_mismatch_repair_MutS_N"/>
</dbReference>
<keyword evidence="4 9" id="KW-0227">DNA damage</keyword>
<dbReference type="PANTHER" id="PTHR11361">
    <property type="entry name" value="DNA MISMATCH REPAIR PROTEIN MUTS FAMILY MEMBER"/>
    <property type="match status" value="1"/>
</dbReference>
<dbReference type="Gene3D" id="1.10.1420.10">
    <property type="match status" value="2"/>
</dbReference>
<dbReference type="Pfam" id="PF05188">
    <property type="entry name" value="MutS_II"/>
    <property type="match status" value="1"/>
</dbReference>
<dbReference type="SUPFAM" id="SSF52540">
    <property type="entry name" value="P-loop containing nucleoside triphosphate hydrolases"/>
    <property type="match status" value="1"/>
</dbReference>
<dbReference type="RefSeq" id="WP_056974470.1">
    <property type="nucleotide sequence ID" value="NZ_AYZL01000016.1"/>
</dbReference>
<dbReference type="AlphaFoldDB" id="A0A0R2DJD0"/>
<proteinExistence type="inferred from homology"/>
<dbReference type="GO" id="GO:0140664">
    <property type="term" value="F:ATP-dependent DNA damage sensor activity"/>
    <property type="evidence" value="ECO:0007669"/>
    <property type="project" value="InterPro"/>
</dbReference>
<dbReference type="HAMAP" id="MF_00096">
    <property type="entry name" value="MutS"/>
    <property type="match status" value="1"/>
</dbReference>
<dbReference type="SMART" id="SM00533">
    <property type="entry name" value="MUTSd"/>
    <property type="match status" value="1"/>
</dbReference>
<dbReference type="SUPFAM" id="SSF53150">
    <property type="entry name" value="DNA repair protein MutS, domain II"/>
    <property type="match status" value="1"/>
</dbReference>
<keyword evidence="7 9" id="KW-0234">DNA repair</keyword>
<dbReference type="PROSITE" id="PS00486">
    <property type="entry name" value="DNA_MISMATCH_REPAIR_2"/>
    <property type="match status" value="1"/>
</dbReference>
<dbReference type="Gene3D" id="3.30.420.110">
    <property type="entry name" value="MutS, connector domain"/>
    <property type="match status" value="1"/>
</dbReference>
<dbReference type="PIRSF" id="PIRSF037677">
    <property type="entry name" value="DNA_mis_repair_Msh6"/>
    <property type="match status" value="1"/>
</dbReference>
<dbReference type="GO" id="GO:0006298">
    <property type="term" value="P:mismatch repair"/>
    <property type="evidence" value="ECO:0007669"/>
    <property type="project" value="UniProtKB-UniRule"/>
</dbReference>
<dbReference type="GO" id="GO:0003684">
    <property type="term" value="F:damaged DNA binding"/>
    <property type="evidence" value="ECO:0007669"/>
    <property type="project" value="UniProtKB-UniRule"/>
</dbReference>
<dbReference type="Proteomes" id="UP000051378">
    <property type="component" value="Unassembled WGS sequence"/>
</dbReference>
<dbReference type="FunFam" id="1.10.1420.10:FF:000001">
    <property type="entry name" value="DNA mismatch repair protein MutS"/>
    <property type="match status" value="1"/>
</dbReference>
<evidence type="ECO:0000259" key="11">
    <source>
        <dbReference type="PROSITE" id="PS00486"/>
    </source>
</evidence>
<dbReference type="PANTHER" id="PTHR11361:SF34">
    <property type="entry name" value="DNA MISMATCH REPAIR PROTEIN MSH1, MITOCHONDRIAL"/>
    <property type="match status" value="1"/>
</dbReference>
<organism evidence="12 13">
    <name type="scientific">Holzapfeliella floricola DSM 23037 = JCM 16512</name>
    <dbReference type="NCBI Taxonomy" id="1423744"/>
    <lineage>
        <taxon>Bacteria</taxon>
        <taxon>Bacillati</taxon>
        <taxon>Bacillota</taxon>
        <taxon>Bacilli</taxon>
        <taxon>Lactobacillales</taxon>
        <taxon>Lactobacillaceae</taxon>
        <taxon>Holzapfeliella</taxon>
    </lineage>
</organism>
<feature type="binding site" evidence="9">
    <location>
        <begin position="605"/>
        <end position="612"/>
    </location>
    <ligand>
        <name>ATP</name>
        <dbReference type="ChEBI" id="CHEBI:30616"/>
    </ligand>
</feature>
<dbReference type="STRING" id="1423744.FC86_GL000306"/>
<dbReference type="NCBIfam" id="TIGR01070">
    <property type="entry name" value="mutS1"/>
    <property type="match status" value="1"/>
</dbReference>
<dbReference type="InterPro" id="IPR007695">
    <property type="entry name" value="DNA_mismatch_repair_MutS-lik_N"/>
</dbReference>
<dbReference type="Gene3D" id="3.40.50.300">
    <property type="entry name" value="P-loop containing nucleotide triphosphate hydrolases"/>
    <property type="match status" value="1"/>
</dbReference>
<dbReference type="CDD" id="cd03284">
    <property type="entry name" value="ABC_MutS1"/>
    <property type="match status" value="1"/>
</dbReference>
<keyword evidence="13" id="KW-1185">Reference proteome</keyword>
<keyword evidence="3 9" id="KW-0547">Nucleotide-binding</keyword>
<evidence type="ECO:0000313" key="13">
    <source>
        <dbReference type="Proteomes" id="UP000051378"/>
    </source>
</evidence>
<accession>A0A0R2DJD0</accession>
<evidence type="ECO:0000256" key="10">
    <source>
        <dbReference type="RuleBase" id="RU003756"/>
    </source>
</evidence>
<evidence type="ECO:0000256" key="6">
    <source>
        <dbReference type="ARBA" id="ARBA00023125"/>
    </source>
</evidence>
<dbReference type="FunFam" id="3.40.1170.10:FF:000001">
    <property type="entry name" value="DNA mismatch repair protein MutS"/>
    <property type="match status" value="1"/>
</dbReference>
<evidence type="ECO:0000256" key="3">
    <source>
        <dbReference type="ARBA" id="ARBA00022741"/>
    </source>
</evidence>
<dbReference type="EMBL" id="AYZL01000016">
    <property type="protein sequence ID" value="KRN04209.1"/>
    <property type="molecule type" value="Genomic_DNA"/>
</dbReference>
<dbReference type="InterPro" id="IPR007696">
    <property type="entry name" value="DNA_mismatch_repair_MutS_core"/>
</dbReference>
<dbReference type="InterPro" id="IPR007861">
    <property type="entry name" value="DNA_mismatch_repair_MutS_clamp"/>
</dbReference>
<dbReference type="GO" id="GO:0005829">
    <property type="term" value="C:cytosol"/>
    <property type="evidence" value="ECO:0007669"/>
    <property type="project" value="TreeGrafter"/>
</dbReference>
<dbReference type="InterPro" id="IPR027417">
    <property type="entry name" value="P-loop_NTPase"/>
</dbReference>